<sequence length="141" mass="15763">MWTVEEGIERLREAGGKITNQRIAILRAMEARTDHPSADAIFNEVKEEYPSISIATIYGTLKMMAKANLVKILSIDDKRMYFDPNVASHGHFLCESCGKLWDLEHIGGDISLTLVPHGGAMVTRFELFVYGLCRDCSTQKG</sequence>
<comment type="cofactor">
    <cofactor evidence="7">
        <name>Zn(2+)</name>
        <dbReference type="ChEBI" id="CHEBI:29105"/>
    </cofactor>
    <text evidence="7">Binds 1 zinc ion per subunit.</text>
</comment>
<dbReference type="GO" id="GO:1900376">
    <property type="term" value="P:regulation of secondary metabolite biosynthetic process"/>
    <property type="evidence" value="ECO:0007669"/>
    <property type="project" value="TreeGrafter"/>
</dbReference>
<dbReference type="PANTHER" id="PTHR33202">
    <property type="entry name" value="ZINC UPTAKE REGULATION PROTEIN"/>
    <property type="match status" value="1"/>
</dbReference>
<organism evidence="8 9">
    <name type="scientific">Thermanaerovibrio velox DSM 12556</name>
    <dbReference type="NCBI Taxonomy" id="926567"/>
    <lineage>
        <taxon>Bacteria</taxon>
        <taxon>Thermotogati</taxon>
        <taxon>Synergistota</taxon>
        <taxon>Synergistia</taxon>
        <taxon>Synergistales</taxon>
        <taxon>Synergistaceae</taxon>
        <taxon>Thermanaerovibrio</taxon>
    </lineage>
</organism>
<dbReference type="GO" id="GO:0003700">
    <property type="term" value="F:DNA-binding transcription factor activity"/>
    <property type="evidence" value="ECO:0007669"/>
    <property type="project" value="InterPro"/>
</dbReference>
<dbReference type="AlphaFoldDB" id="H0URB7"/>
<evidence type="ECO:0000256" key="2">
    <source>
        <dbReference type="ARBA" id="ARBA00022491"/>
    </source>
</evidence>
<dbReference type="CDD" id="cd07153">
    <property type="entry name" value="Fur_like"/>
    <property type="match status" value="1"/>
</dbReference>
<evidence type="ECO:0000256" key="1">
    <source>
        <dbReference type="ARBA" id="ARBA00007957"/>
    </source>
</evidence>
<feature type="binding site" evidence="7">
    <location>
        <position position="94"/>
    </location>
    <ligand>
        <name>Zn(2+)</name>
        <dbReference type="ChEBI" id="CHEBI:29105"/>
    </ligand>
</feature>
<dbReference type="RefSeq" id="WP_006583367.1">
    <property type="nucleotide sequence ID" value="NZ_CM001377.1"/>
</dbReference>
<dbReference type="OrthoDB" id="8659436at2"/>
<evidence type="ECO:0000256" key="5">
    <source>
        <dbReference type="ARBA" id="ARBA00023125"/>
    </source>
</evidence>
<protein>
    <submittedName>
        <fullName evidence="8">Fe2+/Zn2+ uptake regulation protein</fullName>
    </submittedName>
</protein>
<evidence type="ECO:0000256" key="7">
    <source>
        <dbReference type="PIRSR" id="PIRSR602481-1"/>
    </source>
</evidence>
<evidence type="ECO:0000256" key="3">
    <source>
        <dbReference type="ARBA" id="ARBA00022833"/>
    </source>
</evidence>
<dbReference type="InterPro" id="IPR002481">
    <property type="entry name" value="FUR"/>
</dbReference>
<reference evidence="8 9" key="1">
    <citation type="submission" date="2011-10" db="EMBL/GenBank/DDBJ databases">
        <title>The Noncontiguous Finished genome of Thermanaerovibrio velox DSM 12556.</title>
        <authorList>
            <consortium name="US DOE Joint Genome Institute (JGI-PGF)"/>
            <person name="Lucas S."/>
            <person name="Copeland A."/>
            <person name="Lapidus A."/>
            <person name="Glavina del Rio T."/>
            <person name="Dalin E."/>
            <person name="Tice H."/>
            <person name="Bruce D."/>
            <person name="Goodwin L."/>
            <person name="Pitluck S."/>
            <person name="Peters L."/>
            <person name="Mikhailova N."/>
            <person name="Teshima H."/>
            <person name="Kyrpides N."/>
            <person name="Mavromatis K."/>
            <person name="Ivanova N."/>
            <person name="Markowitz V."/>
            <person name="Cheng J.-F."/>
            <person name="Hugenholtz P."/>
            <person name="Woyke T."/>
            <person name="Wu D."/>
            <person name="Spring S."/>
            <person name="Brambilla E.-M."/>
            <person name="Klenk H.-P."/>
            <person name="Eisen J.A."/>
        </authorList>
    </citation>
    <scope>NUCLEOTIDE SEQUENCE [LARGE SCALE GENOMIC DNA]</scope>
    <source>
        <strain evidence="8 9">DSM 12556</strain>
    </source>
</reference>
<dbReference type="SUPFAM" id="SSF46785">
    <property type="entry name" value="Winged helix' DNA-binding domain"/>
    <property type="match status" value="1"/>
</dbReference>
<dbReference type="PANTHER" id="PTHR33202:SF7">
    <property type="entry name" value="FERRIC UPTAKE REGULATION PROTEIN"/>
    <property type="match status" value="1"/>
</dbReference>
<evidence type="ECO:0000313" key="8">
    <source>
        <dbReference type="EMBL" id="EHM09873.1"/>
    </source>
</evidence>
<evidence type="ECO:0000256" key="4">
    <source>
        <dbReference type="ARBA" id="ARBA00023015"/>
    </source>
</evidence>
<comment type="similarity">
    <text evidence="1">Belongs to the Fur family.</text>
</comment>
<dbReference type="GO" id="GO:0045892">
    <property type="term" value="P:negative regulation of DNA-templated transcription"/>
    <property type="evidence" value="ECO:0007669"/>
    <property type="project" value="TreeGrafter"/>
</dbReference>
<accession>H0URB7</accession>
<evidence type="ECO:0000256" key="6">
    <source>
        <dbReference type="ARBA" id="ARBA00023163"/>
    </source>
</evidence>
<keyword evidence="2" id="KW-0678">Repressor</keyword>
<dbReference type="STRING" id="926567.TheveDRAFT_0716"/>
<dbReference type="InterPro" id="IPR043135">
    <property type="entry name" value="Fur_C"/>
</dbReference>
<name>H0URB7_9BACT</name>
<dbReference type="EMBL" id="CM001377">
    <property type="protein sequence ID" value="EHM09873.1"/>
    <property type="molecule type" value="Genomic_DNA"/>
</dbReference>
<feature type="binding site" evidence="7">
    <location>
        <position position="133"/>
    </location>
    <ligand>
        <name>Zn(2+)</name>
        <dbReference type="ChEBI" id="CHEBI:29105"/>
    </ligand>
</feature>
<proteinExistence type="inferred from homology"/>
<dbReference type="eggNOG" id="COG0735">
    <property type="taxonomic scope" value="Bacteria"/>
</dbReference>
<dbReference type="Gene3D" id="1.10.10.10">
    <property type="entry name" value="Winged helix-like DNA-binding domain superfamily/Winged helix DNA-binding domain"/>
    <property type="match status" value="1"/>
</dbReference>
<dbReference type="Proteomes" id="UP000005730">
    <property type="component" value="Chromosome"/>
</dbReference>
<evidence type="ECO:0000313" key="9">
    <source>
        <dbReference type="Proteomes" id="UP000005730"/>
    </source>
</evidence>
<dbReference type="InterPro" id="IPR036390">
    <property type="entry name" value="WH_DNA-bd_sf"/>
</dbReference>
<keyword evidence="4" id="KW-0805">Transcription regulation</keyword>
<feature type="binding site" evidence="7">
    <location>
        <position position="97"/>
    </location>
    <ligand>
        <name>Zn(2+)</name>
        <dbReference type="ChEBI" id="CHEBI:29105"/>
    </ligand>
</feature>
<dbReference type="GO" id="GO:0000976">
    <property type="term" value="F:transcription cis-regulatory region binding"/>
    <property type="evidence" value="ECO:0007669"/>
    <property type="project" value="TreeGrafter"/>
</dbReference>
<keyword evidence="9" id="KW-1185">Reference proteome</keyword>
<dbReference type="InterPro" id="IPR036388">
    <property type="entry name" value="WH-like_DNA-bd_sf"/>
</dbReference>
<keyword evidence="5" id="KW-0238">DNA-binding</keyword>
<dbReference type="GO" id="GO:0008270">
    <property type="term" value="F:zinc ion binding"/>
    <property type="evidence" value="ECO:0007669"/>
    <property type="project" value="TreeGrafter"/>
</dbReference>
<dbReference type="Gene3D" id="3.30.1490.190">
    <property type="match status" value="1"/>
</dbReference>
<dbReference type="Pfam" id="PF01475">
    <property type="entry name" value="FUR"/>
    <property type="match status" value="1"/>
</dbReference>
<keyword evidence="3 7" id="KW-0862">Zinc</keyword>
<gene>
    <name evidence="8" type="ORF">TheveDRAFT_0716</name>
</gene>
<dbReference type="HOGENOM" id="CLU_096072_4_2_0"/>
<keyword evidence="6" id="KW-0804">Transcription</keyword>
<feature type="binding site" evidence="7">
    <location>
        <position position="136"/>
    </location>
    <ligand>
        <name>Zn(2+)</name>
        <dbReference type="ChEBI" id="CHEBI:29105"/>
    </ligand>
</feature>
<keyword evidence="7" id="KW-0479">Metal-binding</keyword>